<sequence length="256" mass="26802">MTRIVVDRNSPVATVTVGDGLRRNALGQSDWRDLTAEIRALDADPRPRVVVITGRDQTFSAGSDLTEWVGADLPDVERSFQAMEDCFQAIERASIPVIAAVEGTAAGAGCQLALACDVAVVSASAKLGMPIVRLGILASDAFVERLSARIGAALTADLYLTGRLLRADEAQAAGLVARVAPPGTTLAAALDIATGLQQQPPAAVNAAKSMMLAVTRHPSPGRDRAPTVDFDTFRNQINAFFARGSTRPVLNGSIPS</sequence>
<dbReference type="PANTHER" id="PTHR43802:SF1">
    <property type="entry name" value="IP11341P-RELATED"/>
    <property type="match status" value="1"/>
</dbReference>
<dbReference type="EMBL" id="VCQV01000035">
    <property type="protein sequence ID" value="TWP33806.1"/>
    <property type="molecule type" value="Genomic_DNA"/>
</dbReference>
<comment type="similarity">
    <text evidence="1 2">Belongs to the enoyl-CoA hydratase/isomerase family.</text>
</comment>
<keyword evidence="4" id="KW-1185">Reference proteome</keyword>
<dbReference type="Proteomes" id="UP000320244">
    <property type="component" value="Unassembled WGS sequence"/>
</dbReference>
<proteinExistence type="inferred from homology"/>
<comment type="caution">
    <text evidence="3">The sequence shown here is derived from an EMBL/GenBank/DDBJ whole genome shotgun (WGS) entry which is preliminary data.</text>
</comment>
<evidence type="ECO:0000256" key="1">
    <source>
        <dbReference type="ARBA" id="ARBA00005254"/>
    </source>
</evidence>
<gene>
    <name evidence="3" type="ORF">FGL98_19670</name>
</gene>
<keyword evidence="3" id="KW-0413">Isomerase</keyword>
<dbReference type="InterPro" id="IPR018376">
    <property type="entry name" value="Enoyl-CoA_hyd/isom_CS"/>
</dbReference>
<protein>
    <submittedName>
        <fullName evidence="3">Enoyl-CoA hydratase/isomerase family protein</fullName>
    </submittedName>
</protein>
<evidence type="ECO:0000313" key="3">
    <source>
        <dbReference type="EMBL" id="TWP33806.1"/>
    </source>
</evidence>
<dbReference type="RefSeq" id="WP_146319668.1">
    <property type="nucleotide sequence ID" value="NZ_VCQV01000035.1"/>
</dbReference>
<dbReference type="Pfam" id="PF00378">
    <property type="entry name" value="ECH_1"/>
    <property type="match status" value="1"/>
</dbReference>
<dbReference type="InterPro" id="IPR001753">
    <property type="entry name" value="Enoyl-CoA_hydra/iso"/>
</dbReference>
<name>A0A563DUF1_9MICO</name>
<dbReference type="PANTHER" id="PTHR43802">
    <property type="entry name" value="ENOYL-COA HYDRATASE"/>
    <property type="match status" value="1"/>
</dbReference>
<dbReference type="SUPFAM" id="SSF52096">
    <property type="entry name" value="ClpP/crotonase"/>
    <property type="match status" value="1"/>
</dbReference>
<dbReference type="CDD" id="cd06558">
    <property type="entry name" value="crotonase-like"/>
    <property type="match status" value="1"/>
</dbReference>
<dbReference type="OrthoDB" id="4608673at2"/>
<dbReference type="InterPro" id="IPR029045">
    <property type="entry name" value="ClpP/crotonase-like_dom_sf"/>
</dbReference>
<organism evidence="3 4">
    <name type="scientific">Leekyejoonella antrihumi</name>
    <dbReference type="NCBI Taxonomy" id="1660198"/>
    <lineage>
        <taxon>Bacteria</taxon>
        <taxon>Bacillati</taxon>
        <taxon>Actinomycetota</taxon>
        <taxon>Actinomycetes</taxon>
        <taxon>Micrococcales</taxon>
        <taxon>Dermacoccaceae</taxon>
        <taxon>Leekyejoonella</taxon>
    </lineage>
</organism>
<accession>A0A563DUF1</accession>
<reference evidence="3 4" key="2">
    <citation type="submission" date="2019-08" db="EMBL/GenBank/DDBJ databases">
        <title>Jejuicoccus antrihumi gen. nov., sp. nov., a new member of the family Dermacoccaceae isolated from a cave.</title>
        <authorList>
            <person name="Schumann P."/>
            <person name="Kim I.S."/>
        </authorList>
    </citation>
    <scope>NUCLEOTIDE SEQUENCE [LARGE SCALE GENOMIC DNA]</scope>
    <source>
        <strain evidence="3 4">C5-26</strain>
    </source>
</reference>
<reference evidence="3 4" key="1">
    <citation type="submission" date="2019-05" db="EMBL/GenBank/DDBJ databases">
        <authorList>
            <person name="Lee S.D."/>
        </authorList>
    </citation>
    <scope>NUCLEOTIDE SEQUENCE [LARGE SCALE GENOMIC DNA]</scope>
    <source>
        <strain evidence="3 4">C5-26</strain>
    </source>
</reference>
<evidence type="ECO:0000313" key="4">
    <source>
        <dbReference type="Proteomes" id="UP000320244"/>
    </source>
</evidence>
<dbReference type="Gene3D" id="3.90.226.10">
    <property type="entry name" value="2-enoyl-CoA Hydratase, Chain A, domain 1"/>
    <property type="match status" value="1"/>
</dbReference>
<dbReference type="AlphaFoldDB" id="A0A563DUF1"/>
<dbReference type="GO" id="GO:0016853">
    <property type="term" value="F:isomerase activity"/>
    <property type="evidence" value="ECO:0007669"/>
    <property type="project" value="UniProtKB-KW"/>
</dbReference>
<dbReference type="PROSITE" id="PS00166">
    <property type="entry name" value="ENOYL_COA_HYDRATASE"/>
    <property type="match status" value="1"/>
</dbReference>
<evidence type="ECO:0000256" key="2">
    <source>
        <dbReference type="RuleBase" id="RU003707"/>
    </source>
</evidence>